<name>A0ABQ4FWF9_9ACTN</name>
<evidence type="ECO:0000313" key="2">
    <source>
        <dbReference type="EMBL" id="GIH39145.1"/>
    </source>
</evidence>
<gene>
    <name evidence="2" type="ORF">Mco01_21450</name>
</gene>
<dbReference type="SUPFAM" id="SSF69304">
    <property type="entry name" value="Tricorn protease N-terminal domain"/>
    <property type="match status" value="1"/>
</dbReference>
<comment type="caution">
    <text evidence="2">The sequence shown here is derived from an EMBL/GenBank/DDBJ whole genome shotgun (WGS) entry which is preliminary data.</text>
</comment>
<dbReference type="InterPro" id="IPR011042">
    <property type="entry name" value="6-blade_b-propeller_TolB-like"/>
</dbReference>
<protein>
    <submittedName>
        <fullName evidence="2">Uncharacterized protein</fullName>
    </submittedName>
</protein>
<keyword evidence="1" id="KW-0732">Signal</keyword>
<dbReference type="EMBL" id="BOOC01000006">
    <property type="protein sequence ID" value="GIH39145.1"/>
    <property type="molecule type" value="Genomic_DNA"/>
</dbReference>
<dbReference type="Proteomes" id="UP000603904">
    <property type="component" value="Unassembled WGS sequence"/>
</dbReference>
<evidence type="ECO:0000256" key="1">
    <source>
        <dbReference type="SAM" id="SignalP"/>
    </source>
</evidence>
<feature type="signal peptide" evidence="1">
    <location>
        <begin position="1"/>
        <end position="30"/>
    </location>
</feature>
<proteinExistence type="predicted"/>
<organism evidence="2 3">
    <name type="scientific">Microbispora corallina</name>
    <dbReference type="NCBI Taxonomy" id="83302"/>
    <lineage>
        <taxon>Bacteria</taxon>
        <taxon>Bacillati</taxon>
        <taxon>Actinomycetota</taxon>
        <taxon>Actinomycetes</taxon>
        <taxon>Streptosporangiales</taxon>
        <taxon>Streptosporangiaceae</taxon>
        <taxon>Microbispora</taxon>
    </lineage>
</organism>
<dbReference type="Gene3D" id="2.120.10.30">
    <property type="entry name" value="TolB, C-terminal domain"/>
    <property type="match status" value="1"/>
</dbReference>
<feature type="chain" id="PRO_5047009813" evidence="1">
    <location>
        <begin position="31"/>
        <end position="345"/>
    </location>
</feature>
<evidence type="ECO:0000313" key="3">
    <source>
        <dbReference type="Proteomes" id="UP000603904"/>
    </source>
</evidence>
<keyword evidence="3" id="KW-1185">Reference proteome</keyword>
<reference evidence="2 3" key="1">
    <citation type="submission" date="2021-01" db="EMBL/GenBank/DDBJ databases">
        <title>Whole genome shotgun sequence of Microbispora corallina NBRC 16416.</title>
        <authorList>
            <person name="Komaki H."/>
            <person name="Tamura T."/>
        </authorList>
    </citation>
    <scope>NUCLEOTIDE SEQUENCE [LARGE SCALE GENOMIC DNA]</scope>
    <source>
        <strain evidence="2 3">NBRC 16416</strain>
    </source>
</reference>
<sequence>MRHITRPVARELTGLALALTLAPTASAALAAPAYAGTGEHAAHMGAHHMIRYVSVKGCADKSYGQVPCGHWRLDLIDGTHVSLDDALVHSRDAKGRTEAGATAPVTVSGDGESVAYFRRKDGRVVVREFHGPVHVMPADALPKGVAIDRAALQLSLDGGRLAVMYSDKKGGEHARVFAVSDPGNPATISGYEQFEGFSGDGSAVLVRDRTDDNTDELVAYDASGRELGRVVPPQVVSNNSPRALSADGRTVAVVTGSAGKPVLKLYDMVADRVVGSVPYTGRGGSLPDMADWTGDHQVTVHVNGEGASGARVTILEIDTRTGATRVRDSYKVRSDAYVYASCGGG</sequence>
<accession>A0ABQ4FWF9</accession>